<reference evidence="2 3" key="1">
    <citation type="submission" date="2023-09" db="EMBL/GenBank/DDBJ databases">
        <authorList>
            <person name="Rey-Velasco X."/>
        </authorList>
    </citation>
    <scope>NUCLEOTIDE SEQUENCE [LARGE SCALE GENOMIC DNA]</scope>
    <source>
        <strain evidence="2 3">F394</strain>
    </source>
</reference>
<name>A0ABU3BV37_9BACT</name>
<keyword evidence="1" id="KW-0732">Signal</keyword>
<dbReference type="RefSeq" id="WP_311665746.1">
    <property type="nucleotide sequence ID" value="NZ_JAVRHT010000055.1"/>
</dbReference>
<organism evidence="2 3">
    <name type="scientific">Rubrivirga litoralis</name>
    <dbReference type="NCBI Taxonomy" id="3075598"/>
    <lineage>
        <taxon>Bacteria</taxon>
        <taxon>Pseudomonadati</taxon>
        <taxon>Rhodothermota</taxon>
        <taxon>Rhodothermia</taxon>
        <taxon>Rhodothermales</taxon>
        <taxon>Rubricoccaceae</taxon>
        <taxon>Rubrivirga</taxon>
    </lineage>
</organism>
<evidence type="ECO:0000256" key="1">
    <source>
        <dbReference type="SAM" id="SignalP"/>
    </source>
</evidence>
<proteinExistence type="predicted"/>
<feature type="chain" id="PRO_5046235971" description="SCP domain-containing protein" evidence="1">
    <location>
        <begin position="33"/>
        <end position="211"/>
    </location>
</feature>
<gene>
    <name evidence="2" type="ORF">RM540_15410</name>
</gene>
<protein>
    <recommendedName>
        <fullName evidence="4">SCP domain-containing protein</fullName>
    </recommendedName>
</protein>
<comment type="caution">
    <text evidence="2">The sequence shown here is derived from an EMBL/GenBank/DDBJ whole genome shotgun (WGS) entry which is preliminary data.</text>
</comment>
<keyword evidence="3" id="KW-1185">Reference proteome</keyword>
<evidence type="ECO:0000313" key="3">
    <source>
        <dbReference type="Proteomes" id="UP001267426"/>
    </source>
</evidence>
<accession>A0ABU3BV37</accession>
<feature type="signal peptide" evidence="1">
    <location>
        <begin position="1"/>
        <end position="32"/>
    </location>
</feature>
<dbReference type="EMBL" id="JAVRHT010000055">
    <property type="protein sequence ID" value="MDT0633142.1"/>
    <property type="molecule type" value="Genomic_DNA"/>
</dbReference>
<evidence type="ECO:0000313" key="2">
    <source>
        <dbReference type="EMBL" id="MDT0633142.1"/>
    </source>
</evidence>
<dbReference type="Proteomes" id="UP001267426">
    <property type="component" value="Unassembled WGS sequence"/>
</dbReference>
<sequence>MPTTPQALPTVRFAVLLALLLLAAGLARPALAQESFARACAATMAVAADPAAPRLSTAAAQAACDCAARRAALPEIGVGGAALDAFGARLAAGVPVDPATLSASEQEAGLAASLALVSCALDAGLRGFAQAPAGAPVAGPDRWTIAPAPPAAQDAAARFEAAAPPAPSDEGGAVDVADAAPPRAGAIWTGNGTGPVHSRQGGRGAVVYVVE</sequence>
<evidence type="ECO:0008006" key="4">
    <source>
        <dbReference type="Google" id="ProtNLM"/>
    </source>
</evidence>